<dbReference type="AlphaFoldDB" id="A0A1Z3HMR3"/>
<dbReference type="EC" id="5.5.1.19" evidence="4"/>
<evidence type="ECO:0000256" key="2">
    <source>
        <dbReference type="ARBA" id="ARBA00022746"/>
    </source>
</evidence>
<keyword evidence="3" id="KW-0520">NAD</keyword>
<sequence length="410" mass="45083">MFDVLVIGGGPAALSMAAALCGAGLQVQGLAPHPPSAPWPNTYGIWEDELETLGLSHLLGHRWQNCVAYFGSQALALPRVYGLIDKAQLQDHLLAQCQRGGVVWHQGFADSLEHDSQQARVTTQAGAALNARVVVDASGHKPIFVRRPQAWPVAYQAAYGIVGRFSAPPVAPHQFVLMDYRSDHLSADQRHQPPTFLYAMDLGDGIFFVEETSLAHCPAISFKTLEQRLRQRLAWQQVQVTEVHHIEHCLFPMNLPLPCLDQPVVGFGGAASMVHPATGYTLGAMLRRAPTLAQGIATGLDTCTTPHAVAQAAWQALWPSDRLRKHYLYLFGLQALMTFDEARLRHFFNTFFHLPQGDWAGFLADTLAPAQLVRAMLRLFGRAPNDVRVGLMGAVGRHGHLLWRAIRSSP</sequence>
<gene>
    <name evidence="4" type="primary">crtL</name>
    <name evidence="4" type="ORF">XM38_024980</name>
</gene>
<dbReference type="KEGG" id="hhg:XM38_024980"/>
<evidence type="ECO:0000313" key="4">
    <source>
        <dbReference type="EMBL" id="ASC71546.1"/>
    </source>
</evidence>
<dbReference type="GO" id="GO:0016117">
    <property type="term" value="P:carotenoid biosynthetic process"/>
    <property type="evidence" value="ECO:0007669"/>
    <property type="project" value="UniProtKB-KW"/>
</dbReference>
<keyword evidence="2" id="KW-0125">Carotenoid biosynthesis</keyword>
<dbReference type="InterPro" id="IPR036188">
    <property type="entry name" value="FAD/NAD-bd_sf"/>
</dbReference>
<evidence type="ECO:0000256" key="1">
    <source>
        <dbReference type="ARBA" id="ARBA00006599"/>
    </source>
</evidence>
<reference evidence="4 5" key="1">
    <citation type="journal article" date="2016" name="Biochim. Biophys. Acta">
        <title>Characterization of red-shifted phycobilisomes isolated from the chlorophyll f-containing cyanobacterium Halomicronema hongdechloris.</title>
        <authorList>
            <person name="Li Y."/>
            <person name="Lin Y."/>
            <person name="Garvey C.J."/>
            <person name="Birch D."/>
            <person name="Corkery R.W."/>
            <person name="Loughlin P.C."/>
            <person name="Scheer H."/>
            <person name="Willows R.D."/>
            <person name="Chen M."/>
        </authorList>
    </citation>
    <scope>NUCLEOTIDE SEQUENCE [LARGE SCALE GENOMIC DNA]</scope>
    <source>
        <strain evidence="4 5">C2206</strain>
    </source>
</reference>
<dbReference type="InterPro" id="IPR054896">
    <property type="entry name" value="LycopCyc"/>
</dbReference>
<dbReference type="Proteomes" id="UP000191901">
    <property type="component" value="Chromosome"/>
</dbReference>
<dbReference type="PANTHER" id="PTHR39757">
    <property type="match status" value="1"/>
</dbReference>
<keyword evidence="5" id="KW-1185">Reference proteome</keyword>
<dbReference type="SUPFAM" id="SSF51905">
    <property type="entry name" value="FAD/NAD(P)-binding domain"/>
    <property type="match status" value="1"/>
</dbReference>
<dbReference type="GO" id="GO:0016705">
    <property type="term" value="F:oxidoreductase activity, acting on paired donors, with incorporation or reduction of molecular oxygen"/>
    <property type="evidence" value="ECO:0007669"/>
    <property type="project" value="InterPro"/>
</dbReference>
<dbReference type="InterPro" id="IPR010108">
    <property type="entry name" value="Lycopene_cyclase_b/e"/>
</dbReference>
<comment type="similarity">
    <text evidence="1">Belongs to the lycopene cyclase family.</text>
</comment>
<dbReference type="OrthoDB" id="537501at2"/>
<dbReference type="PANTHER" id="PTHR39757:SF5">
    <property type="entry name" value="OS02G0190600 PROTEIN"/>
    <property type="match status" value="1"/>
</dbReference>
<name>A0A1Z3HMR3_9CYAN</name>
<organism evidence="4 5">
    <name type="scientific">Halomicronema hongdechloris C2206</name>
    <dbReference type="NCBI Taxonomy" id="1641165"/>
    <lineage>
        <taxon>Bacteria</taxon>
        <taxon>Bacillati</taxon>
        <taxon>Cyanobacteriota</taxon>
        <taxon>Cyanophyceae</taxon>
        <taxon>Nodosilineales</taxon>
        <taxon>Nodosilineaceae</taxon>
        <taxon>Halomicronema</taxon>
    </lineage>
</organism>
<keyword evidence="4" id="KW-0413">Isomerase</keyword>
<dbReference type="RefSeq" id="WP_080814270.1">
    <property type="nucleotide sequence ID" value="NZ_CP021983.2"/>
</dbReference>
<dbReference type="GO" id="GO:0016860">
    <property type="term" value="F:intramolecular oxidoreductase activity"/>
    <property type="evidence" value="ECO:0007669"/>
    <property type="project" value="UniProtKB-ARBA"/>
</dbReference>
<dbReference type="Gene3D" id="3.50.50.60">
    <property type="entry name" value="FAD/NAD(P)-binding domain"/>
    <property type="match status" value="1"/>
</dbReference>
<dbReference type="Pfam" id="PF05834">
    <property type="entry name" value="Lycopene_cycl"/>
    <property type="match status" value="1"/>
</dbReference>
<accession>A0A1Z3HMR3</accession>
<dbReference type="NCBIfam" id="TIGR01790">
    <property type="entry name" value="carotene-cycl"/>
    <property type="match status" value="1"/>
</dbReference>
<dbReference type="NCBIfam" id="NF045687">
    <property type="entry name" value="LycopCycCtrL"/>
    <property type="match status" value="1"/>
</dbReference>
<evidence type="ECO:0000256" key="3">
    <source>
        <dbReference type="ARBA" id="ARBA00023027"/>
    </source>
</evidence>
<proteinExistence type="inferred from homology"/>
<protein>
    <submittedName>
        <fullName evidence="4">Lycopene beta cyclase</fullName>
        <ecNumber evidence="4">5.5.1.19</ecNumber>
    </submittedName>
</protein>
<evidence type="ECO:0000313" key="5">
    <source>
        <dbReference type="Proteomes" id="UP000191901"/>
    </source>
</evidence>
<dbReference type="STRING" id="1641165.XM38_27350"/>
<dbReference type="EMBL" id="CP021983">
    <property type="protein sequence ID" value="ASC71546.1"/>
    <property type="molecule type" value="Genomic_DNA"/>
</dbReference>